<keyword evidence="1" id="KW-0732">Signal</keyword>
<evidence type="ECO:0000256" key="1">
    <source>
        <dbReference type="SAM" id="SignalP"/>
    </source>
</evidence>
<dbReference type="Proteomes" id="UP001497516">
    <property type="component" value="Chromosome 2"/>
</dbReference>
<reference evidence="2 3" key="1">
    <citation type="submission" date="2024-04" db="EMBL/GenBank/DDBJ databases">
        <authorList>
            <person name="Fracassetti M."/>
        </authorList>
    </citation>
    <scope>NUCLEOTIDE SEQUENCE [LARGE SCALE GENOMIC DNA]</scope>
</reference>
<name>A0AAV2DDB4_9ROSI</name>
<gene>
    <name evidence="2" type="ORF">LTRI10_LOCUS13348</name>
</gene>
<dbReference type="AlphaFoldDB" id="A0AAV2DDB4"/>
<feature type="signal peptide" evidence="1">
    <location>
        <begin position="1"/>
        <end position="29"/>
    </location>
</feature>
<feature type="chain" id="PRO_5043886685" evidence="1">
    <location>
        <begin position="30"/>
        <end position="98"/>
    </location>
</feature>
<protein>
    <submittedName>
        <fullName evidence="2">Uncharacterized protein</fullName>
    </submittedName>
</protein>
<organism evidence="2 3">
    <name type="scientific">Linum trigynum</name>
    <dbReference type="NCBI Taxonomy" id="586398"/>
    <lineage>
        <taxon>Eukaryota</taxon>
        <taxon>Viridiplantae</taxon>
        <taxon>Streptophyta</taxon>
        <taxon>Embryophyta</taxon>
        <taxon>Tracheophyta</taxon>
        <taxon>Spermatophyta</taxon>
        <taxon>Magnoliopsida</taxon>
        <taxon>eudicotyledons</taxon>
        <taxon>Gunneridae</taxon>
        <taxon>Pentapetalae</taxon>
        <taxon>rosids</taxon>
        <taxon>fabids</taxon>
        <taxon>Malpighiales</taxon>
        <taxon>Linaceae</taxon>
        <taxon>Linum</taxon>
    </lineage>
</organism>
<proteinExistence type="predicted"/>
<accession>A0AAV2DDB4</accession>
<keyword evidence="3" id="KW-1185">Reference proteome</keyword>
<sequence length="98" mass="10810">MRTTTSGQSLGALLLVLSILMALTDQSNCRPIRSSGYGVRLVEINNRTKTKFPFPIPARLAAMSRFVPGKSGSDYELDKPMHSISDRWIPDGPNPLHN</sequence>
<evidence type="ECO:0000313" key="2">
    <source>
        <dbReference type="EMBL" id="CAL1371272.1"/>
    </source>
</evidence>
<dbReference type="EMBL" id="OZ034815">
    <property type="protein sequence ID" value="CAL1371272.1"/>
    <property type="molecule type" value="Genomic_DNA"/>
</dbReference>
<evidence type="ECO:0000313" key="3">
    <source>
        <dbReference type="Proteomes" id="UP001497516"/>
    </source>
</evidence>